<dbReference type="EMBL" id="DRGL01000024">
    <property type="protein sequence ID" value="HEA20604.1"/>
    <property type="molecule type" value="Genomic_DNA"/>
</dbReference>
<feature type="chain" id="PRO_5032840545" evidence="1">
    <location>
        <begin position="20"/>
        <end position="84"/>
    </location>
</feature>
<protein>
    <submittedName>
        <fullName evidence="2">Uncharacterized protein</fullName>
    </submittedName>
</protein>
<dbReference type="AlphaFoldDB" id="A0A831QKY1"/>
<comment type="caution">
    <text evidence="2">The sequence shown here is derived from an EMBL/GenBank/DDBJ whole genome shotgun (WGS) entry which is preliminary data.</text>
</comment>
<dbReference type="Proteomes" id="UP000886191">
    <property type="component" value="Unassembled WGS sequence"/>
</dbReference>
<accession>A0A831QKY1</accession>
<keyword evidence="1" id="KW-0732">Signal</keyword>
<proteinExistence type="predicted"/>
<name>A0A831QKY1_9FLAO</name>
<evidence type="ECO:0000256" key="1">
    <source>
        <dbReference type="SAM" id="SignalP"/>
    </source>
</evidence>
<sequence length="84" mass="9149">MKAIITLFFMLTFGATALANLKTDVKVDGIEMGIVLVNGTSSASITPQIKASTENTIVRLYKFQNARIVKALEFTTKKTNPKLA</sequence>
<evidence type="ECO:0000313" key="2">
    <source>
        <dbReference type="EMBL" id="HEA20604.1"/>
    </source>
</evidence>
<reference evidence="2" key="1">
    <citation type="journal article" date="2020" name="mSystems">
        <title>Genome- and Community-Level Interaction Insights into Carbon Utilization and Element Cycling Functions of Hydrothermarchaeota in Hydrothermal Sediment.</title>
        <authorList>
            <person name="Zhou Z."/>
            <person name="Liu Y."/>
            <person name="Xu W."/>
            <person name="Pan J."/>
            <person name="Luo Z.H."/>
            <person name="Li M."/>
        </authorList>
    </citation>
    <scope>NUCLEOTIDE SEQUENCE [LARGE SCALE GENOMIC DNA]</scope>
    <source>
        <strain evidence="2">HyVt-345</strain>
    </source>
</reference>
<gene>
    <name evidence="2" type="ORF">ENH87_06765</name>
</gene>
<feature type="signal peptide" evidence="1">
    <location>
        <begin position="1"/>
        <end position="19"/>
    </location>
</feature>
<organism evidence="2">
    <name type="scientific">Pricia antarctica</name>
    <dbReference type="NCBI Taxonomy" id="641691"/>
    <lineage>
        <taxon>Bacteria</taxon>
        <taxon>Pseudomonadati</taxon>
        <taxon>Bacteroidota</taxon>
        <taxon>Flavobacteriia</taxon>
        <taxon>Flavobacteriales</taxon>
        <taxon>Flavobacteriaceae</taxon>
        <taxon>Pricia</taxon>
    </lineage>
</organism>